<protein>
    <submittedName>
        <fullName evidence="1">Uncharacterized protein</fullName>
    </submittedName>
</protein>
<reference evidence="1" key="1">
    <citation type="submission" date="2014-11" db="EMBL/GenBank/DDBJ databases">
        <authorList>
            <person name="Amaro Gonzalez C."/>
        </authorList>
    </citation>
    <scope>NUCLEOTIDE SEQUENCE</scope>
</reference>
<dbReference type="AlphaFoldDB" id="A0A0E9Q9U4"/>
<name>A0A0E9Q9U4_ANGAN</name>
<reference evidence="1" key="2">
    <citation type="journal article" date="2015" name="Fish Shellfish Immunol.">
        <title>Early steps in the European eel (Anguilla anguilla)-Vibrio vulnificus interaction in the gills: Role of the RtxA13 toxin.</title>
        <authorList>
            <person name="Callol A."/>
            <person name="Pajuelo D."/>
            <person name="Ebbesson L."/>
            <person name="Teles M."/>
            <person name="MacKenzie S."/>
            <person name="Amaro C."/>
        </authorList>
    </citation>
    <scope>NUCLEOTIDE SEQUENCE</scope>
</reference>
<accession>A0A0E9Q9U4</accession>
<sequence>MLRGGCTITLSFCLFLLLVHLKTRYWLDKL</sequence>
<organism evidence="1">
    <name type="scientific">Anguilla anguilla</name>
    <name type="common">European freshwater eel</name>
    <name type="synonym">Muraena anguilla</name>
    <dbReference type="NCBI Taxonomy" id="7936"/>
    <lineage>
        <taxon>Eukaryota</taxon>
        <taxon>Metazoa</taxon>
        <taxon>Chordata</taxon>
        <taxon>Craniata</taxon>
        <taxon>Vertebrata</taxon>
        <taxon>Euteleostomi</taxon>
        <taxon>Actinopterygii</taxon>
        <taxon>Neopterygii</taxon>
        <taxon>Teleostei</taxon>
        <taxon>Anguilliformes</taxon>
        <taxon>Anguillidae</taxon>
        <taxon>Anguilla</taxon>
    </lineage>
</organism>
<proteinExistence type="predicted"/>
<evidence type="ECO:0000313" key="1">
    <source>
        <dbReference type="EMBL" id="JAH13529.1"/>
    </source>
</evidence>
<dbReference type="EMBL" id="GBXM01095048">
    <property type="protein sequence ID" value="JAH13529.1"/>
    <property type="molecule type" value="Transcribed_RNA"/>
</dbReference>